<evidence type="ECO:0000256" key="2">
    <source>
        <dbReference type="ARBA" id="ARBA00023002"/>
    </source>
</evidence>
<dbReference type="InterPro" id="IPR029061">
    <property type="entry name" value="THDP-binding"/>
</dbReference>
<dbReference type="AlphaFoldDB" id="A0A1B4Y276"/>
<dbReference type="GeneID" id="93436564"/>
<dbReference type="InterPro" id="IPR033248">
    <property type="entry name" value="Transketolase_C"/>
</dbReference>
<dbReference type="SMART" id="SM00861">
    <property type="entry name" value="Transket_pyr"/>
    <property type="match status" value="1"/>
</dbReference>
<keyword evidence="2" id="KW-0560">Oxidoreductase</keyword>
<dbReference type="SUPFAM" id="SSF52922">
    <property type="entry name" value="TK C-terminal domain-like"/>
    <property type="match status" value="1"/>
</dbReference>
<dbReference type="PANTHER" id="PTHR43257:SF2">
    <property type="entry name" value="PYRUVATE DEHYDROGENASE E1 COMPONENT SUBUNIT BETA"/>
    <property type="match status" value="1"/>
</dbReference>
<dbReference type="InterPro" id="IPR005475">
    <property type="entry name" value="Transketolase-like_Pyr-bd"/>
</dbReference>
<dbReference type="EMBL" id="AP017624">
    <property type="protein sequence ID" value="BAV41146.1"/>
    <property type="molecule type" value="Genomic_DNA"/>
</dbReference>
<evidence type="ECO:0000313" key="6">
    <source>
        <dbReference type="Proteomes" id="UP000218067"/>
    </source>
</evidence>
<name>A0A1B4Y276_MYCUL</name>
<keyword evidence="3" id="KW-0786">Thiamine pyrophosphate</keyword>
<comment type="cofactor">
    <cofactor evidence="1">
        <name>thiamine diphosphate</name>
        <dbReference type="ChEBI" id="CHEBI:58937"/>
    </cofactor>
</comment>
<dbReference type="GO" id="GO:0000287">
    <property type="term" value="F:magnesium ion binding"/>
    <property type="evidence" value="ECO:0007669"/>
    <property type="project" value="UniProtKB-ARBA"/>
</dbReference>
<dbReference type="RefSeq" id="WP_096370487.1">
    <property type="nucleotide sequence ID" value="NZ_AP017624.1"/>
</dbReference>
<dbReference type="PANTHER" id="PTHR43257">
    <property type="entry name" value="PYRUVATE DEHYDROGENASE E1 COMPONENT BETA SUBUNIT"/>
    <property type="match status" value="1"/>
</dbReference>
<accession>A0A1B4Y276</accession>
<protein>
    <submittedName>
        <fullName evidence="5">Pyruvate dehydrogenase E1 component</fullName>
    </submittedName>
</protein>
<dbReference type="Pfam" id="PF02780">
    <property type="entry name" value="Transketolase_C"/>
    <property type="match status" value="1"/>
</dbReference>
<dbReference type="SUPFAM" id="SSF52518">
    <property type="entry name" value="Thiamin diphosphate-binding fold (THDP-binding)"/>
    <property type="match status" value="1"/>
</dbReference>
<keyword evidence="5" id="KW-0670">Pyruvate</keyword>
<dbReference type="Gene3D" id="3.40.50.970">
    <property type="match status" value="1"/>
</dbReference>
<gene>
    <name evidence="5" type="ORF">SHTP_1946</name>
</gene>
<proteinExistence type="predicted"/>
<organism evidence="5 6">
    <name type="scientific">Mycobacterium ulcerans subsp. shinshuense</name>
    <dbReference type="NCBI Taxonomy" id="1124626"/>
    <lineage>
        <taxon>Bacteria</taxon>
        <taxon>Bacillati</taxon>
        <taxon>Actinomycetota</taxon>
        <taxon>Actinomycetes</taxon>
        <taxon>Mycobacteriales</taxon>
        <taxon>Mycobacteriaceae</taxon>
        <taxon>Mycobacterium</taxon>
        <taxon>Mycobacterium ulcerans group</taxon>
    </lineage>
</organism>
<reference evidence="5 6" key="1">
    <citation type="submission" date="2016-08" db="EMBL/GenBank/DDBJ databases">
        <title>Complete genome sequence of Mycobacterium shinshuense, a subspecies of M. ulcerans.</title>
        <authorList>
            <person name="Yoshida M."/>
            <person name="Ogura Y."/>
            <person name="Hayashi T."/>
            <person name="Hoshino Y."/>
        </authorList>
    </citation>
    <scope>NUCLEOTIDE SEQUENCE [LARGE SCALE GENOMIC DNA]</scope>
    <source>
        <strain evidence="6">ATCC 33728</strain>
    </source>
</reference>
<evidence type="ECO:0000313" key="5">
    <source>
        <dbReference type="EMBL" id="BAV41146.1"/>
    </source>
</evidence>
<feature type="domain" description="Transketolase-like pyrimidine-binding" evidence="4">
    <location>
        <begin position="4"/>
        <end position="172"/>
    </location>
</feature>
<dbReference type="InterPro" id="IPR009014">
    <property type="entry name" value="Transketo_C/PFOR_II"/>
</dbReference>
<evidence type="ECO:0000256" key="3">
    <source>
        <dbReference type="ARBA" id="ARBA00023052"/>
    </source>
</evidence>
<dbReference type="Proteomes" id="UP000218067">
    <property type="component" value="Chromosome"/>
</dbReference>
<evidence type="ECO:0000256" key="1">
    <source>
        <dbReference type="ARBA" id="ARBA00001964"/>
    </source>
</evidence>
<evidence type="ECO:0000259" key="4">
    <source>
        <dbReference type="SMART" id="SM00861"/>
    </source>
</evidence>
<dbReference type="Gene3D" id="3.40.50.920">
    <property type="match status" value="1"/>
</dbReference>
<dbReference type="Pfam" id="PF02779">
    <property type="entry name" value="Transket_pyr"/>
    <property type="match status" value="1"/>
</dbReference>
<sequence>MTIMRYDEAVDHALGQAMAADPRVLTWGEDVQILRRVLLSRFGPDRVRDTPISEQAFMYAGVGAAMAGLRPVVELYMIDFGTVGWSAIINAGSKFKDFSGGRWNVPMVLRAGVGGWYADGGEHEQTLWGTLASYPSTEVVVPSTPADAAGLMLSAVRSDEFTVFLTPKLLDQQILDYLGGDQRSTVDLTDVQPAAGVRGEVPDRVEPIPFGQAAIRRDGSDLTLVSVGVGVHRCLEAAERLSADGIEATVLDLRTLAPLDKEAIVEHVSRTGRVVLAGEDYVRGGLTGEVAVLLLEAGTSARYARVAVEQTIPFAPHLEYAVLPNAERIIAAAKSLA</sequence>
<dbReference type="GO" id="GO:0016491">
    <property type="term" value="F:oxidoreductase activity"/>
    <property type="evidence" value="ECO:0007669"/>
    <property type="project" value="UniProtKB-KW"/>
</dbReference>